<dbReference type="Gene3D" id="3.40.50.2300">
    <property type="match status" value="2"/>
</dbReference>
<dbReference type="CDD" id="cd06333">
    <property type="entry name" value="PBP1_ABC_RPA1789-like"/>
    <property type="match status" value="1"/>
</dbReference>
<name>A0A4R6DYN3_9RHOO</name>
<dbReference type="PROSITE" id="PS51257">
    <property type="entry name" value="PROKAR_LIPOPROTEIN"/>
    <property type="match status" value="1"/>
</dbReference>
<dbReference type="InterPro" id="IPR028082">
    <property type="entry name" value="Peripla_BP_I"/>
</dbReference>
<gene>
    <name evidence="5" type="ORF">C7389_11098</name>
</gene>
<comment type="similarity">
    <text evidence="1">Belongs to the leucine-binding protein family.</text>
</comment>
<organism evidence="5 6">
    <name type="scientific">Azoarcus indigens</name>
    <dbReference type="NCBI Taxonomy" id="29545"/>
    <lineage>
        <taxon>Bacteria</taxon>
        <taxon>Pseudomonadati</taxon>
        <taxon>Pseudomonadota</taxon>
        <taxon>Betaproteobacteria</taxon>
        <taxon>Rhodocyclales</taxon>
        <taxon>Zoogloeaceae</taxon>
        <taxon>Azoarcus</taxon>
    </lineage>
</organism>
<evidence type="ECO:0000313" key="5">
    <source>
        <dbReference type="EMBL" id="TDN50004.1"/>
    </source>
</evidence>
<comment type="caution">
    <text evidence="5">The sequence shown here is derived from an EMBL/GenBank/DDBJ whole genome shotgun (WGS) entry which is preliminary data.</text>
</comment>
<evidence type="ECO:0000313" key="6">
    <source>
        <dbReference type="Proteomes" id="UP000295129"/>
    </source>
</evidence>
<dbReference type="AlphaFoldDB" id="A0A4R6DYN3"/>
<evidence type="ECO:0000256" key="2">
    <source>
        <dbReference type="ARBA" id="ARBA00022729"/>
    </source>
</evidence>
<evidence type="ECO:0000256" key="3">
    <source>
        <dbReference type="SAM" id="SignalP"/>
    </source>
</evidence>
<accession>A0A4R6DYN3</accession>
<dbReference type="Pfam" id="PF13458">
    <property type="entry name" value="Peripla_BP_6"/>
    <property type="match status" value="1"/>
</dbReference>
<evidence type="ECO:0000256" key="1">
    <source>
        <dbReference type="ARBA" id="ARBA00010062"/>
    </source>
</evidence>
<protein>
    <submittedName>
        <fullName evidence="5">Branched-chain amino acid transport system substrate-binding protein</fullName>
    </submittedName>
</protein>
<dbReference type="EMBL" id="SNVV01000010">
    <property type="protein sequence ID" value="TDN50004.1"/>
    <property type="molecule type" value="Genomic_DNA"/>
</dbReference>
<dbReference type="Proteomes" id="UP000295129">
    <property type="component" value="Unassembled WGS sequence"/>
</dbReference>
<dbReference type="PANTHER" id="PTHR30483">
    <property type="entry name" value="LEUCINE-SPECIFIC-BINDING PROTEIN"/>
    <property type="match status" value="1"/>
</dbReference>
<keyword evidence="2 3" id="KW-0732">Signal</keyword>
<dbReference type="SUPFAM" id="SSF53822">
    <property type="entry name" value="Periplasmic binding protein-like I"/>
    <property type="match status" value="1"/>
</dbReference>
<proteinExistence type="inferred from homology"/>
<dbReference type="PANTHER" id="PTHR30483:SF38">
    <property type="entry name" value="BLR7848 PROTEIN"/>
    <property type="match status" value="1"/>
</dbReference>
<feature type="chain" id="PRO_5020387385" evidence="3">
    <location>
        <begin position="23"/>
        <end position="384"/>
    </location>
</feature>
<dbReference type="OrthoDB" id="8969297at2"/>
<feature type="signal peptide" evidence="3">
    <location>
        <begin position="1"/>
        <end position="22"/>
    </location>
</feature>
<dbReference type="InterPro" id="IPR028081">
    <property type="entry name" value="Leu-bd"/>
</dbReference>
<sequence length="384" mass="40657">MIPSTPRGLLLTLLAAACPAFAQVNVGVTLSLTGPAASLGAPARNMIELLPREIDGTRIDYTVLDDASDPTVAVKNFRKLVEEHKADVVIGSSTTPSTLSMVEPAARAGVPLVSVASGTAIVAPQDDIRRWSFKAVQNEALMVEATVAHMKAAGVKTLGFIGFSNAFGEGWLNEVRKQAEAQGLRLSTVERYGQTDTSVLSQVLKLMADKPDAVLIAASGTPAALPQKTLVERGYKGRIYQTYGIANRDFLRIAGRDAEGAVFAVGPVLVAGQLPPSNPVRPVATEVTARYEKTYGAGSMSIFAANTWDAGLLIGEGLKRALAKHKPGTPEFRAALRDGLEATRELVTSQGVMNLSAADHVGYDRRAVALVEVRQGGWHYLGAD</sequence>
<dbReference type="RefSeq" id="WP_133592044.1">
    <property type="nucleotide sequence ID" value="NZ_SNVV01000010.1"/>
</dbReference>
<evidence type="ECO:0000259" key="4">
    <source>
        <dbReference type="Pfam" id="PF13458"/>
    </source>
</evidence>
<dbReference type="InterPro" id="IPR051010">
    <property type="entry name" value="BCAA_transport"/>
</dbReference>
<feature type="domain" description="Leucine-binding protein" evidence="4">
    <location>
        <begin position="23"/>
        <end position="376"/>
    </location>
</feature>
<reference evidence="5 6" key="1">
    <citation type="submission" date="2019-03" db="EMBL/GenBank/DDBJ databases">
        <title>Genomic Encyclopedia of Type Strains, Phase IV (KMG-IV): sequencing the most valuable type-strain genomes for metagenomic binning, comparative biology and taxonomic classification.</title>
        <authorList>
            <person name="Goeker M."/>
        </authorList>
    </citation>
    <scope>NUCLEOTIDE SEQUENCE [LARGE SCALE GENOMIC DNA]</scope>
    <source>
        <strain evidence="5 6">DSM 12121</strain>
    </source>
</reference>
<keyword evidence="6" id="KW-1185">Reference proteome</keyword>